<reference evidence="3 4" key="1">
    <citation type="submission" date="2019-02" db="EMBL/GenBank/DDBJ databases">
        <title>Deep-cultivation of Planctomycetes and their phenomic and genomic characterization uncovers novel biology.</title>
        <authorList>
            <person name="Wiegand S."/>
            <person name="Jogler M."/>
            <person name="Boedeker C."/>
            <person name="Pinto D."/>
            <person name="Vollmers J."/>
            <person name="Rivas-Marin E."/>
            <person name="Kohn T."/>
            <person name="Peeters S.H."/>
            <person name="Heuer A."/>
            <person name="Rast P."/>
            <person name="Oberbeckmann S."/>
            <person name="Bunk B."/>
            <person name="Jeske O."/>
            <person name="Meyerdierks A."/>
            <person name="Storesund J.E."/>
            <person name="Kallscheuer N."/>
            <person name="Luecker S."/>
            <person name="Lage O.M."/>
            <person name="Pohl T."/>
            <person name="Merkel B.J."/>
            <person name="Hornburger P."/>
            <person name="Mueller R.-W."/>
            <person name="Bruemmer F."/>
            <person name="Labrenz M."/>
            <person name="Spormann A.M."/>
            <person name="Op den Camp H."/>
            <person name="Overmann J."/>
            <person name="Amann R."/>
            <person name="Jetten M.S.M."/>
            <person name="Mascher T."/>
            <person name="Medema M.H."/>
            <person name="Devos D.P."/>
            <person name="Kaster A.-K."/>
            <person name="Ovreas L."/>
            <person name="Rohde M."/>
            <person name="Galperin M.Y."/>
            <person name="Jogler C."/>
        </authorList>
    </citation>
    <scope>NUCLEOTIDE SEQUENCE [LARGE SCALE GENOMIC DNA]</scope>
    <source>
        <strain evidence="3 4">Mal48</strain>
    </source>
</reference>
<dbReference type="GO" id="GO:0016791">
    <property type="term" value="F:phosphatase activity"/>
    <property type="evidence" value="ECO:0007669"/>
    <property type="project" value="TreeGrafter"/>
</dbReference>
<dbReference type="OrthoDB" id="9800565at2"/>
<comment type="similarity">
    <text evidence="1">Belongs to the metallophosphoesterase superfamily. YfcE family.</text>
</comment>
<dbReference type="InterPro" id="IPR050126">
    <property type="entry name" value="Ap4A_hydrolase"/>
</dbReference>
<name>A0A517QSD0_9PLAN</name>
<evidence type="ECO:0000259" key="2">
    <source>
        <dbReference type="Pfam" id="PF12850"/>
    </source>
</evidence>
<sequence length="249" mass="28351">MRAIISDIHGNLEALEAVLEDIRGQEISEIYCLGDIIGYGPNPRECIDLVTKNCQVTILGNHDQAALFDPEGFNAGAERAIFWTRSQLEAGDPAGNEARWEFLGELPRMKREGEYLFVHGSARNPLNEYVFPEDVYNQRKMERIFGLVDNYCFQGHTHIPGVFTEDYNFLSPDEVDFQIELGDTKVLVNVGSVGQPRDSDNRSSYVILDQEKKTLTFKRVPYDFEKTAAKIYPIPDLDDFLGHRLRDGR</sequence>
<organism evidence="3 4">
    <name type="scientific">Thalassoglobus polymorphus</name>
    <dbReference type="NCBI Taxonomy" id="2527994"/>
    <lineage>
        <taxon>Bacteria</taxon>
        <taxon>Pseudomonadati</taxon>
        <taxon>Planctomycetota</taxon>
        <taxon>Planctomycetia</taxon>
        <taxon>Planctomycetales</taxon>
        <taxon>Planctomycetaceae</taxon>
        <taxon>Thalassoglobus</taxon>
    </lineage>
</organism>
<dbReference type="Proteomes" id="UP000315724">
    <property type="component" value="Chromosome"/>
</dbReference>
<dbReference type="AlphaFoldDB" id="A0A517QSD0"/>
<dbReference type="CDD" id="cd00838">
    <property type="entry name" value="MPP_superfamily"/>
    <property type="match status" value="1"/>
</dbReference>
<dbReference type="PANTHER" id="PTHR42850:SF2">
    <property type="entry name" value="BLL5683 PROTEIN"/>
    <property type="match status" value="1"/>
</dbReference>
<accession>A0A517QSD0</accession>
<dbReference type="PANTHER" id="PTHR42850">
    <property type="entry name" value="METALLOPHOSPHOESTERASE"/>
    <property type="match status" value="1"/>
</dbReference>
<proteinExistence type="inferred from homology"/>
<dbReference type="SUPFAM" id="SSF56300">
    <property type="entry name" value="Metallo-dependent phosphatases"/>
    <property type="match status" value="1"/>
</dbReference>
<dbReference type="InterPro" id="IPR029052">
    <property type="entry name" value="Metallo-depent_PP-like"/>
</dbReference>
<evidence type="ECO:0000313" key="3">
    <source>
        <dbReference type="EMBL" id="QDT34540.1"/>
    </source>
</evidence>
<evidence type="ECO:0000313" key="4">
    <source>
        <dbReference type="Proteomes" id="UP000315724"/>
    </source>
</evidence>
<protein>
    <submittedName>
        <fullName evidence="3">Phosphodiesterase</fullName>
    </submittedName>
</protein>
<dbReference type="GO" id="GO:0005737">
    <property type="term" value="C:cytoplasm"/>
    <property type="evidence" value="ECO:0007669"/>
    <property type="project" value="TreeGrafter"/>
</dbReference>
<keyword evidence="4" id="KW-1185">Reference proteome</keyword>
<dbReference type="Pfam" id="PF12850">
    <property type="entry name" value="Metallophos_2"/>
    <property type="match status" value="1"/>
</dbReference>
<dbReference type="EMBL" id="CP036267">
    <property type="protein sequence ID" value="QDT34540.1"/>
    <property type="molecule type" value="Genomic_DNA"/>
</dbReference>
<dbReference type="RefSeq" id="WP_145202631.1">
    <property type="nucleotide sequence ID" value="NZ_CP036267.1"/>
</dbReference>
<dbReference type="InterPro" id="IPR024654">
    <property type="entry name" value="Calcineurin-like_PHP_lpxH"/>
</dbReference>
<evidence type="ECO:0000256" key="1">
    <source>
        <dbReference type="ARBA" id="ARBA00008950"/>
    </source>
</evidence>
<feature type="domain" description="Calcineurin-like phosphoesterase" evidence="2">
    <location>
        <begin position="3"/>
        <end position="212"/>
    </location>
</feature>
<dbReference type="Gene3D" id="3.60.21.10">
    <property type="match status" value="1"/>
</dbReference>
<dbReference type="PIRSF" id="PIRSF000883">
    <property type="entry name" value="Pesterase_MJ0912"/>
    <property type="match status" value="1"/>
</dbReference>
<dbReference type="KEGG" id="tpol:Mal48_38020"/>
<dbReference type="InterPro" id="IPR011152">
    <property type="entry name" value="Pesterase_MJ0912"/>
</dbReference>
<gene>
    <name evidence="3" type="ORF">Mal48_38020</name>
</gene>